<dbReference type="Proteomes" id="UP000183190">
    <property type="component" value="Unassembled WGS sequence"/>
</dbReference>
<evidence type="ECO:0000313" key="2">
    <source>
        <dbReference type="Proteomes" id="UP000183190"/>
    </source>
</evidence>
<dbReference type="InterPro" id="IPR007169">
    <property type="entry name" value="RemA-like"/>
</dbReference>
<proteinExistence type="predicted"/>
<dbReference type="NCBIfam" id="NF046065">
    <property type="entry name" value="MtxRegRemB"/>
    <property type="match status" value="1"/>
</dbReference>
<evidence type="ECO:0000313" key="1">
    <source>
        <dbReference type="EMBL" id="SEH51447.1"/>
    </source>
</evidence>
<evidence type="ECO:0008006" key="3">
    <source>
        <dbReference type="Google" id="ProtNLM"/>
    </source>
</evidence>
<name>A0A1H6IUV2_RUMFL</name>
<dbReference type="RefSeq" id="WP_074715221.1">
    <property type="nucleotide sequence ID" value="NZ_FNWV01000003.1"/>
</dbReference>
<dbReference type="AlphaFoldDB" id="A0A1H6IUV2"/>
<gene>
    <name evidence="1" type="ORF">SAMN02910265_01156</name>
</gene>
<protein>
    <recommendedName>
        <fullName evidence="3">DUF370 domain-containing protein</fullName>
    </recommendedName>
</protein>
<dbReference type="OrthoDB" id="9811390at2"/>
<dbReference type="EMBL" id="FNWV01000003">
    <property type="protein sequence ID" value="SEH51447.1"/>
    <property type="molecule type" value="Genomic_DNA"/>
</dbReference>
<organism evidence="1 2">
    <name type="scientific">Ruminococcus flavefaciens</name>
    <dbReference type="NCBI Taxonomy" id="1265"/>
    <lineage>
        <taxon>Bacteria</taxon>
        <taxon>Bacillati</taxon>
        <taxon>Bacillota</taxon>
        <taxon>Clostridia</taxon>
        <taxon>Eubacteriales</taxon>
        <taxon>Oscillospiraceae</taxon>
        <taxon>Ruminococcus</taxon>
    </lineage>
</organism>
<dbReference type="Pfam" id="PF04025">
    <property type="entry name" value="RemA-like"/>
    <property type="match status" value="1"/>
</dbReference>
<reference evidence="1 2" key="1">
    <citation type="submission" date="2016-10" db="EMBL/GenBank/DDBJ databases">
        <authorList>
            <person name="de Groot N.N."/>
        </authorList>
    </citation>
    <scope>NUCLEOTIDE SEQUENCE [LARGE SCALE GENOMIC DNA]</scope>
    <source>
        <strain evidence="1 2">YAD2003</strain>
    </source>
</reference>
<sequence length="86" mass="9888">MYLHIGNNYSVDVRDIVGVFDIENTTVEKCTKKLLERAEKEKHCIYTTYEMPKSFIVTVKNGIERVYISQLSAATLRKRLKEGGGF</sequence>
<accession>A0A1H6IUV2</accession>